<feature type="transmembrane region" description="Helical" evidence="6">
    <location>
        <begin position="154"/>
        <end position="173"/>
    </location>
</feature>
<evidence type="ECO:0000256" key="6">
    <source>
        <dbReference type="SAM" id="Phobius"/>
    </source>
</evidence>
<dbReference type="Proteomes" id="UP000618591">
    <property type="component" value="Unassembled WGS sequence"/>
</dbReference>
<name>A0ABQ1G4C9_9SPHN</name>
<feature type="transmembrane region" description="Helical" evidence="6">
    <location>
        <begin position="34"/>
        <end position="50"/>
    </location>
</feature>
<comment type="subcellular location">
    <subcellularLocation>
        <location evidence="1">Membrane</location>
        <topology evidence="1">Multi-pass membrane protein</topology>
    </subcellularLocation>
</comment>
<organism evidence="7 8">
    <name type="scientific">Sphingomonas psychrolutea</name>
    <dbReference type="NCBI Taxonomy" id="1259676"/>
    <lineage>
        <taxon>Bacteria</taxon>
        <taxon>Pseudomonadati</taxon>
        <taxon>Pseudomonadota</taxon>
        <taxon>Alphaproteobacteria</taxon>
        <taxon>Sphingomonadales</taxon>
        <taxon>Sphingomonadaceae</taxon>
        <taxon>Sphingomonas</taxon>
    </lineage>
</organism>
<feature type="transmembrane region" description="Helical" evidence="6">
    <location>
        <begin position="80"/>
        <end position="98"/>
    </location>
</feature>
<sequence>MSRIPKPALFAAALLAGLSYWAASHILPAGALLAAWKGTGVGLLALWALTSAPTTAGRWIALVLAFGALGDVLLETSGLTVGALAFLIGHLLATGLYWSRRRTGRDGTAPAILLMLGVPLTAYALFGSPGVLLYGLALGAMAATAWISRFPRGLVGAGAVLFAVSDLLIFAQIGPLAGSIVPDLLVWPLYLAGQAMIAVGVVTSERTR</sequence>
<evidence type="ECO:0000256" key="5">
    <source>
        <dbReference type="ARBA" id="ARBA00023136"/>
    </source>
</evidence>
<proteinExistence type="inferred from homology"/>
<accession>A0ABQ1G4C9</accession>
<protein>
    <submittedName>
        <fullName evidence="7">Lysoplasmalogenase</fullName>
    </submittedName>
</protein>
<evidence type="ECO:0000256" key="2">
    <source>
        <dbReference type="ARBA" id="ARBA00007375"/>
    </source>
</evidence>
<feature type="transmembrane region" description="Helical" evidence="6">
    <location>
        <begin position="185"/>
        <end position="203"/>
    </location>
</feature>
<keyword evidence="4 6" id="KW-1133">Transmembrane helix</keyword>
<evidence type="ECO:0000313" key="7">
    <source>
        <dbReference type="EMBL" id="GGA36434.1"/>
    </source>
</evidence>
<evidence type="ECO:0000256" key="3">
    <source>
        <dbReference type="ARBA" id="ARBA00022692"/>
    </source>
</evidence>
<dbReference type="EMBL" id="BMDW01000002">
    <property type="protein sequence ID" value="GGA36434.1"/>
    <property type="molecule type" value="Genomic_DNA"/>
</dbReference>
<gene>
    <name evidence="7" type="ORF">GCM10011395_03410</name>
</gene>
<dbReference type="PANTHER" id="PTHR31885:SF6">
    <property type="entry name" value="GH04784P"/>
    <property type="match status" value="1"/>
</dbReference>
<keyword evidence="8" id="KW-1185">Reference proteome</keyword>
<dbReference type="InterPro" id="IPR012506">
    <property type="entry name" value="TMEM86B-like"/>
</dbReference>
<dbReference type="Pfam" id="PF07947">
    <property type="entry name" value="YhhN"/>
    <property type="match status" value="1"/>
</dbReference>
<evidence type="ECO:0000313" key="8">
    <source>
        <dbReference type="Proteomes" id="UP000618591"/>
    </source>
</evidence>
<feature type="transmembrane region" description="Helical" evidence="6">
    <location>
        <begin position="131"/>
        <end position="147"/>
    </location>
</feature>
<keyword evidence="3 6" id="KW-0812">Transmembrane</keyword>
<evidence type="ECO:0000256" key="4">
    <source>
        <dbReference type="ARBA" id="ARBA00022989"/>
    </source>
</evidence>
<keyword evidence="5 6" id="KW-0472">Membrane</keyword>
<comment type="similarity">
    <text evidence="2">Belongs to the TMEM86 family.</text>
</comment>
<comment type="caution">
    <text evidence="7">The sequence shown here is derived from an EMBL/GenBank/DDBJ whole genome shotgun (WGS) entry which is preliminary data.</text>
</comment>
<feature type="transmembrane region" description="Helical" evidence="6">
    <location>
        <begin position="107"/>
        <end position="125"/>
    </location>
</feature>
<evidence type="ECO:0000256" key="1">
    <source>
        <dbReference type="ARBA" id="ARBA00004141"/>
    </source>
</evidence>
<dbReference type="PANTHER" id="PTHR31885">
    <property type="entry name" value="GH04784P"/>
    <property type="match status" value="1"/>
</dbReference>
<reference evidence="8" key="1">
    <citation type="journal article" date="2019" name="Int. J. Syst. Evol. Microbiol.">
        <title>The Global Catalogue of Microorganisms (GCM) 10K type strain sequencing project: providing services to taxonomists for standard genome sequencing and annotation.</title>
        <authorList>
            <consortium name="The Broad Institute Genomics Platform"/>
            <consortium name="The Broad Institute Genome Sequencing Center for Infectious Disease"/>
            <person name="Wu L."/>
            <person name="Ma J."/>
        </authorList>
    </citation>
    <scope>NUCLEOTIDE SEQUENCE [LARGE SCALE GENOMIC DNA]</scope>
    <source>
        <strain evidence="8">CGMCC 1.10106</strain>
    </source>
</reference>